<dbReference type="PANTHER" id="PTHR10202">
    <property type="entry name" value="PRESENILIN"/>
    <property type="match status" value="1"/>
</dbReference>
<dbReference type="Pfam" id="PF01080">
    <property type="entry name" value="Presenilin"/>
    <property type="match status" value="1"/>
</dbReference>
<accession>A0A9Q1HHB1</accession>
<evidence type="ECO:0000256" key="1">
    <source>
        <dbReference type="SAM" id="MobiDB-lite"/>
    </source>
</evidence>
<gene>
    <name evidence="2" type="ORF">HOLleu_07880</name>
</gene>
<proteinExistence type="predicted"/>
<feature type="compositionally biased region" description="Basic and acidic residues" evidence="1">
    <location>
        <begin position="47"/>
        <end position="62"/>
    </location>
</feature>
<organism evidence="2 3">
    <name type="scientific">Holothuria leucospilota</name>
    <name type="common">Black long sea cucumber</name>
    <name type="synonym">Mertensiothuria leucospilota</name>
    <dbReference type="NCBI Taxonomy" id="206669"/>
    <lineage>
        <taxon>Eukaryota</taxon>
        <taxon>Metazoa</taxon>
        <taxon>Echinodermata</taxon>
        <taxon>Eleutherozoa</taxon>
        <taxon>Echinozoa</taxon>
        <taxon>Holothuroidea</taxon>
        <taxon>Aspidochirotacea</taxon>
        <taxon>Aspidochirotida</taxon>
        <taxon>Holothuriidae</taxon>
        <taxon>Holothuria</taxon>
    </lineage>
</organism>
<feature type="region of interest" description="Disordered" evidence="1">
    <location>
        <begin position="44"/>
        <end position="82"/>
    </location>
</feature>
<comment type="caution">
    <text evidence="2">The sequence shown here is derived from an EMBL/GenBank/DDBJ whole genome shotgun (WGS) entry which is preliminary data.</text>
</comment>
<dbReference type="AlphaFoldDB" id="A0A9Q1HHB1"/>
<dbReference type="Proteomes" id="UP001152320">
    <property type="component" value="Chromosome 3"/>
</dbReference>
<dbReference type="GO" id="GO:0042500">
    <property type="term" value="F:aspartic endopeptidase activity, intramembrane cleaving"/>
    <property type="evidence" value="ECO:0007669"/>
    <property type="project" value="InterPro"/>
</dbReference>
<dbReference type="GO" id="GO:0070765">
    <property type="term" value="C:gamma-secretase complex"/>
    <property type="evidence" value="ECO:0007669"/>
    <property type="project" value="TreeGrafter"/>
</dbReference>
<dbReference type="GO" id="GO:0016485">
    <property type="term" value="P:protein processing"/>
    <property type="evidence" value="ECO:0007669"/>
    <property type="project" value="InterPro"/>
</dbReference>
<dbReference type="GO" id="GO:0006509">
    <property type="term" value="P:membrane protein ectodomain proteolysis"/>
    <property type="evidence" value="ECO:0007669"/>
    <property type="project" value="TreeGrafter"/>
</dbReference>
<evidence type="ECO:0000313" key="3">
    <source>
        <dbReference type="Proteomes" id="UP001152320"/>
    </source>
</evidence>
<protein>
    <submittedName>
        <fullName evidence="2">Presenilin-like</fullName>
    </submittedName>
</protein>
<dbReference type="OrthoDB" id="20287at2759"/>
<dbReference type="GO" id="GO:0007219">
    <property type="term" value="P:Notch signaling pathway"/>
    <property type="evidence" value="ECO:0007669"/>
    <property type="project" value="TreeGrafter"/>
</dbReference>
<name>A0A9Q1HHB1_HOLLE</name>
<keyword evidence="3" id="KW-1185">Reference proteome</keyword>
<dbReference type="GO" id="GO:0034205">
    <property type="term" value="P:amyloid-beta formation"/>
    <property type="evidence" value="ECO:0007669"/>
    <property type="project" value="TreeGrafter"/>
</dbReference>
<dbReference type="EMBL" id="JAIZAY010000003">
    <property type="protein sequence ID" value="KAJ8044971.1"/>
    <property type="molecule type" value="Genomic_DNA"/>
</dbReference>
<dbReference type="GO" id="GO:0055074">
    <property type="term" value="P:calcium ion homeostasis"/>
    <property type="evidence" value="ECO:0007669"/>
    <property type="project" value="TreeGrafter"/>
</dbReference>
<sequence length="143" mass="16285">MSLVYTEQKEYTRTCSSLTSKHSSVALPHPLKQNFVFICLQSSTNRESSENDQRAEARRSEASRNAARSSTQDQEEEDEMLKKGDKHLINLFEPVSHCMLLVVATISKVSNYQSSSVYLIYTPFHEETDQAGNQYRCICQSLP</sequence>
<dbReference type="PANTHER" id="PTHR10202:SF13">
    <property type="entry name" value="PRESENILIN HOMOLOG"/>
    <property type="match status" value="1"/>
</dbReference>
<evidence type="ECO:0000313" key="2">
    <source>
        <dbReference type="EMBL" id="KAJ8044971.1"/>
    </source>
</evidence>
<dbReference type="InterPro" id="IPR001108">
    <property type="entry name" value="Peptidase_A22A"/>
</dbReference>
<reference evidence="2" key="1">
    <citation type="submission" date="2021-10" db="EMBL/GenBank/DDBJ databases">
        <title>Tropical sea cucumber genome reveals ecological adaptation and Cuvierian tubules defense mechanism.</title>
        <authorList>
            <person name="Chen T."/>
        </authorList>
    </citation>
    <scope>NUCLEOTIDE SEQUENCE</scope>
    <source>
        <strain evidence="2">Nanhai2018</strain>
        <tissue evidence="2">Muscle</tissue>
    </source>
</reference>